<dbReference type="Pfam" id="PF05035">
    <property type="entry name" value="DGOK"/>
    <property type="match status" value="1"/>
</dbReference>
<dbReference type="AlphaFoldDB" id="A0A2V3UC99"/>
<dbReference type="OrthoDB" id="256574at2"/>
<dbReference type="GO" id="GO:0008671">
    <property type="term" value="F:2-dehydro-3-deoxygalactonokinase activity"/>
    <property type="evidence" value="ECO:0007669"/>
    <property type="project" value="InterPro"/>
</dbReference>
<reference evidence="1 2" key="1">
    <citation type="submission" date="2018-05" db="EMBL/GenBank/DDBJ databases">
        <title>Genomic Encyclopedia of Type Strains, Phase IV (KMG-IV): sequencing the most valuable type-strain genomes for metagenomic binning, comparative biology and taxonomic classification.</title>
        <authorList>
            <person name="Goeker M."/>
        </authorList>
    </citation>
    <scope>NUCLEOTIDE SEQUENCE [LARGE SCALE GENOMIC DNA]</scope>
    <source>
        <strain evidence="1 2">DSM 6462</strain>
    </source>
</reference>
<dbReference type="EMBL" id="QJJK01000003">
    <property type="protein sequence ID" value="PXW61758.1"/>
    <property type="molecule type" value="Genomic_DNA"/>
</dbReference>
<evidence type="ECO:0000313" key="1">
    <source>
        <dbReference type="EMBL" id="PXW61758.1"/>
    </source>
</evidence>
<dbReference type="CDD" id="cd24012">
    <property type="entry name" value="ASKHA_NBD_KDGal-kinase"/>
    <property type="match status" value="1"/>
</dbReference>
<dbReference type="Gene3D" id="3.30.420.310">
    <property type="entry name" value="2-keto-3-deoxy-galactonokinase, C-terminal domain"/>
    <property type="match status" value="1"/>
</dbReference>
<dbReference type="InterPro" id="IPR007729">
    <property type="entry name" value="DGOK"/>
</dbReference>
<organism evidence="1 2">
    <name type="scientific">Chelatococcus asaccharovorans</name>
    <dbReference type="NCBI Taxonomy" id="28210"/>
    <lineage>
        <taxon>Bacteria</taxon>
        <taxon>Pseudomonadati</taxon>
        <taxon>Pseudomonadota</taxon>
        <taxon>Alphaproteobacteria</taxon>
        <taxon>Hyphomicrobiales</taxon>
        <taxon>Chelatococcaceae</taxon>
        <taxon>Chelatococcus</taxon>
    </lineage>
</organism>
<protein>
    <submittedName>
        <fullName evidence="1">2-keto-3-deoxygalactonate kinase</fullName>
    </submittedName>
</protein>
<dbReference type="InterPro" id="IPR042258">
    <property type="entry name" value="DGOK_N"/>
</dbReference>
<evidence type="ECO:0000313" key="2">
    <source>
        <dbReference type="Proteomes" id="UP000248021"/>
    </source>
</evidence>
<proteinExistence type="predicted"/>
<keyword evidence="2" id="KW-1185">Reference proteome</keyword>
<dbReference type="Proteomes" id="UP000248021">
    <property type="component" value="Unassembled WGS sequence"/>
</dbReference>
<keyword evidence="1" id="KW-0418">Kinase</keyword>
<comment type="caution">
    <text evidence="1">The sequence shown here is derived from an EMBL/GenBank/DDBJ whole genome shotgun (WGS) entry which is preliminary data.</text>
</comment>
<gene>
    <name evidence="1" type="ORF">C7450_103276</name>
</gene>
<accession>A0A2V3UC99</accession>
<sequence length="333" mass="34885">MSGNQGSEAGRPRLIALDWGTSSLRGFLMGKDAGIIDQRASSHGIQNLPEPGIPGFEKAFAALCGPWLARWPDLPVVAGGMVGSAQGWVEAPYVPCPADVAELARHAGRVTTADGRTILIAPGVIDDPADAPPDVMRGEEIQIAGALADNPSLAERASIIMPGTHSKWVSIAASRITHFDTYMTGEVFAVMTTHSILGRLMTSPAEGTTADPAAADAAFCQGVLAARESRAGDLLNQLFSVRTLGLTKRLSGLVLRDYLSGLLIGQELTSGLARLKQSSATLPPIVLIGDDRLCSSYRRAMALFDITPAALLGNTAPSGLFRFAAATGMLQRA</sequence>
<dbReference type="GO" id="GO:0034194">
    <property type="term" value="P:D-galactonate catabolic process"/>
    <property type="evidence" value="ECO:0007669"/>
    <property type="project" value="InterPro"/>
</dbReference>
<keyword evidence="1" id="KW-0808">Transferase</keyword>
<dbReference type="InterPro" id="IPR042257">
    <property type="entry name" value="DGOK_C"/>
</dbReference>
<dbReference type="RefSeq" id="WP_110374054.1">
    <property type="nucleotide sequence ID" value="NZ_JAHBRY010000001.1"/>
</dbReference>
<name>A0A2V3UC99_9HYPH</name>
<dbReference type="Gene3D" id="3.30.420.300">
    <property type="entry name" value="2-keto-3-deoxy-galactonokinase, substrate binding domain"/>
    <property type="match status" value="1"/>
</dbReference>